<evidence type="ECO:0000256" key="6">
    <source>
        <dbReference type="ARBA" id="ARBA00022723"/>
    </source>
</evidence>
<evidence type="ECO:0000256" key="2">
    <source>
        <dbReference type="ARBA" id="ARBA00004141"/>
    </source>
</evidence>
<keyword evidence="11" id="KW-0411">Iron-sulfur</keyword>
<evidence type="ECO:0000259" key="14">
    <source>
        <dbReference type="PROSITE" id="PS51384"/>
    </source>
</evidence>
<keyword evidence="10" id="KW-0408">Iron</keyword>
<dbReference type="SUPFAM" id="SSF63380">
    <property type="entry name" value="Riboflavin synthase domain-like"/>
    <property type="match status" value="1"/>
</dbReference>
<evidence type="ECO:0000256" key="9">
    <source>
        <dbReference type="ARBA" id="ARBA00023002"/>
    </source>
</evidence>
<dbReference type="GO" id="GO:0016491">
    <property type="term" value="F:oxidoreductase activity"/>
    <property type="evidence" value="ECO:0007669"/>
    <property type="project" value="UniProtKB-KW"/>
</dbReference>
<feature type="transmembrane region" description="Helical" evidence="13">
    <location>
        <begin position="33"/>
        <end position="52"/>
    </location>
</feature>
<comment type="subcellular location">
    <subcellularLocation>
        <location evidence="2">Membrane</location>
        <topology evidence="2">Multi-pass membrane protein</topology>
    </subcellularLocation>
</comment>
<keyword evidence="3" id="KW-0285">Flavoprotein</keyword>
<dbReference type="InterPro" id="IPR017927">
    <property type="entry name" value="FAD-bd_FR_type"/>
</dbReference>
<dbReference type="InterPro" id="IPR050415">
    <property type="entry name" value="MRET"/>
</dbReference>
<evidence type="ECO:0000256" key="4">
    <source>
        <dbReference type="ARBA" id="ARBA00022692"/>
    </source>
</evidence>
<feature type="transmembrane region" description="Helical" evidence="13">
    <location>
        <begin position="186"/>
        <end position="206"/>
    </location>
</feature>
<gene>
    <name evidence="15" type="ORF">TRIP_B200734</name>
</gene>
<dbReference type="PROSITE" id="PS51384">
    <property type="entry name" value="FAD_FR"/>
    <property type="match status" value="1"/>
</dbReference>
<dbReference type="EMBL" id="UPXX01000013">
    <property type="protein sequence ID" value="VBB42594.1"/>
    <property type="molecule type" value="Genomic_DNA"/>
</dbReference>
<sequence length="482" mass="54456">MSGAGWGKGEKVKDVREDRKGIKTPAGRKLERIGILALGLLPLVVFAGAWVWHRWDRLLDDWAILWGALGNLFALLGLSLAVVMVCLGARPPWIERRFGLDRMLRLHQVMGPLVVGLLMLHAFLRTLKESLVSEGGWRWDFLTTLSYENWTETALSGARIALTTVIVTSALAKLGRYFFPFHLWKIPHLLLYAALALGFTHSIIVGDDMLQFPYVLVWAGLLIFFLWTAVQRFLYVRTRRQLYRGILVEALPETHDTKTLRVRPKAAVGLLKDRRPGQFAVIRYKRIHGYSQPRPFTISAPPASDDLTFTIKQTGRFTRKLHKLREGTGILCEGPYGVFVPDLERERNLVLIAGGVGITPFLSMLRHIQQQKLGNRATLIWANKTRKDCIAGEELTGMAVQGLLKLVHVFSREARVKDAPGQGAVYFENGHIDRGILKKYVEPAGASYYLCGPPAMQDFVLRELKTGLGVQPKQVKRELFFW</sequence>
<evidence type="ECO:0000256" key="7">
    <source>
        <dbReference type="ARBA" id="ARBA00022827"/>
    </source>
</evidence>
<keyword evidence="12 13" id="KW-0472">Membrane</keyword>
<dbReference type="AlphaFoldDB" id="A0A653A3K0"/>
<dbReference type="InterPro" id="IPR017938">
    <property type="entry name" value="Riboflavin_synthase-like_b-brl"/>
</dbReference>
<dbReference type="InterPro" id="IPR013130">
    <property type="entry name" value="Fe3_Rdtase_TM_dom"/>
</dbReference>
<organism evidence="15">
    <name type="scientific">Uncultured Desulfatiglans sp</name>
    <dbReference type="NCBI Taxonomy" id="1748965"/>
    <lineage>
        <taxon>Bacteria</taxon>
        <taxon>Pseudomonadati</taxon>
        <taxon>Thermodesulfobacteriota</taxon>
        <taxon>Desulfobacteria</taxon>
        <taxon>Desulfatiglandales</taxon>
        <taxon>Desulfatiglandaceae</taxon>
        <taxon>Desulfatiglans</taxon>
        <taxon>environmental samples</taxon>
    </lineage>
</organism>
<feature type="domain" description="FAD-binding FR-type" evidence="14">
    <location>
        <begin position="240"/>
        <end position="342"/>
    </location>
</feature>
<feature type="transmembrane region" description="Helical" evidence="13">
    <location>
        <begin position="64"/>
        <end position="88"/>
    </location>
</feature>
<dbReference type="InterPro" id="IPR013112">
    <property type="entry name" value="FAD-bd_8"/>
</dbReference>
<dbReference type="Pfam" id="PF08022">
    <property type="entry name" value="FAD_binding_8"/>
    <property type="match status" value="1"/>
</dbReference>
<evidence type="ECO:0000256" key="10">
    <source>
        <dbReference type="ARBA" id="ARBA00023004"/>
    </source>
</evidence>
<evidence type="ECO:0000256" key="3">
    <source>
        <dbReference type="ARBA" id="ARBA00022630"/>
    </source>
</evidence>
<dbReference type="GO" id="GO:0050660">
    <property type="term" value="F:flavin adenine dinucleotide binding"/>
    <property type="evidence" value="ECO:0007669"/>
    <property type="project" value="TreeGrafter"/>
</dbReference>
<dbReference type="InterPro" id="IPR001433">
    <property type="entry name" value="OxRdtase_FAD/NAD-bd"/>
</dbReference>
<feature type="transmembrane region" description="Helical" evidence="13">
    <location>
        <begin position="212"/>
        <end position="235"/>
    </location>
</feature>
<evidence type="ECO:0000256" key="8">
    <source>
        <dbReference type="ARBA" id="ARBA00022989"/>
    </source>
</evidence>
<keyword evidence="9" id="KW-0560">Oxidoreductase</keyword>
<dbReference type="SUPFAM" id="SSF52343">
    <property type="entry name" value="Ferredoxin reductase-like, C-terminal NADP-linked domain"/>
    <property type="match status" value="1"/>
</dbReference>
<feature type="transmembrane region" description="Helical" evidence="13">
    <location>
        <begin position="109"/>
        <end position="127"/>
    </location>
</feature>
<dbReference type="GO" id="GO:0046872">
    <property type="term" value="F:metal ion binding"/>
    <property type="evidence" value="ECO:0007669"/>
    <property type="project" value="UniProtKB-KW"/>
</dbReference>
<dbReference type="PANTHER" id="PTHR47354:SF8">
    <property type="entry name" value="1,2-PHENYLACETYL-COA EPOXIDASE, SUBUNIT E"/>
    <property type="match status" value="1"/>
</dbReference>
<comment type="cofactor">
    <cofactor evidence="1">
        <name>FAD</name>
        <dbReference type="ChEBI" id="CHEBI:57692"/>
    </cofactor>
</comment>
<reference evidence="15" key="1">
    <citation type="submission" date="2018-07" db="EMBL/GenBank/DDBJ databases">
        <authorList>
            <consortium name="Genoscope - CEA"/>
            <person name="William W."/>
        </authorList>
    </citation>
    <scope>NUCLEOTIDE SEQUENCE</scope>
    <source>
        <strain evidence="15">IK1</strain>
    </source>
</reference>
<evidence type="ECO:0000256" key="1">
    <source>
        <dbReference type="ARBA" id="ARBA00001974"/>
    </source>
</evidence>
<protein>
    <submittedName>
        <fullName evidence="15">Putative Ferric reductase domain protein transmembrane component domain-containing protein</fullName>
    </submittedName>
</protein>
<dbReference type="GO" id="GO:0051537">
    <property type="term" value="F:2 iron, 2 sulfur cluster binding"/>
    <property type="evidence" value="ECO:0007669"/>
    <property type="project" value="UniProtKB-KW"/>
</dbReference>
<keyword evidence="4 13" id="KW-0812">Transmembrane</keyword>
<dbReference type="Pfam" id="PF01794">
    <property type="entry name" value="Ferric_reduct"/>
    <property type="match status" value="1"/>
</dbReference>
<keyword evidence="5" id="KW-0001">2Fe-2S</keyword>
<keyword evidence="7" id="KW-0274">FAD</keyword>
<accession>A0A653A3K0</accession>
<proteinExistence type="predicted"/>
<keyword evidence="8 13" id="KW-1133">Transmembrane helix</keyword>
<dbReference type="GO" id="GO:0016020">
    <property type="term" value="C:membrane"/>
    <property type="evidence" value="ECO:0007669"/>
    <property type="project" value="UniProtKB-SubCell"/>
</dbReference>
<evidence type="ECO:0000256" key="11">
    <source>
        <dbReference type="ARBA" id="ARBA00023014"/>
    </source>
</evidence>
<keyword evidence="6" id="KW-0479">Metal-binding</keyword>
<name>A0A653A3K0_UNCDX</name>
<evidence type="ECO:0000256" key="5">
    <source>
        <dbReference type="ARBA" id="ARBA00022714"/>
    </source>
</evidence>
<evidence type="ECO:0000256" key="12">
    <source>
        <dbReference type="ARBA" id="ARBA00023136"/>
    </source>
</evidence>
<dbReference type="PRINTS" id="PR00410">
    <property type="entry name" value="PHEHYDRXLASE"/>
</dbReference>
<dbReference type="Gene3D" id="2.40.30.10">
    <property type="entry name" value="Translation factors"/>
    <property type="match status" value="1"/>
</dbReference>
<dbReference type="PANTHER" id="PTHR47354">
    <property type="entry name" value="NADH OXIDOREDUCTASE HCR"/>
    <property type="match status" value="1"/>
</dbReference>
<evidence type="ECO:0000313" key="15">
    <source>
        <dbReference type="EMBL" id="VBB42594.1"/>
    </source>
</evidence>
<dbReference type="Gene3D" id="3.40.50.80">
    <property type="entry name" value="Nucleotide-binding domain of ferredoxin-NADP reductase (FNR) module"/>
    <property type="match status" value="1"/>
</dbReference>
<dbReference type="Pfam" id="PF00175">
    <property type="entry name" value="NAD_binding_1"/>
    <property type="match status" value="1"/>
</dbReference>
<dbReference type="InterPro" id="IPR039261">
    <property type="entry name" value="FNR_nucleotide-bd"/>
</dbReference>
<evidence type="ECO:0000256" key="13">
    <source>
        <dbReference type="SAM" id="Phobius"/>
    </source>
</evidence>
<feature type="transmembrane region" description="Helical" evidence="13">
    <location>
        <begin position="154"/>
        <end position="174"/>
    </location>
</feature>